<dbReference type="InterPro" id="IPR029044">
    <property type="entry name" value="Nucleotide-diphossugar_trans"/>
</dbReference>
<gene>
    <name evidence="2" type="ORF">J2800_003016</name>
</gene>
<dbReference type="CDD" id="cd00761">
    <property type="entry name" value="Glyco_tranf_GTA_type"/>
    <property type="match status" value="1"/>
</dbReference>
<dbReference type="PANTHER" id="PTHR43685">
    <property type="entry name" value="GLYCOSYLTRANSFERASE"/>
    <property type="match status" value="1"/>
</dbReference>
<organism evidence="2 3">
    <name type="scientific">Caulobacter rhizosphaerae</name>
    <dbReference type="NCBI Taxonomy" id="2010972"/>
    <lineage>
        <taxon>Bacteria</taxon>
        <taxon>Pseudomonadati</taxon>
        <taxon>Pseudomonadota</taxon>
        <taxon>Alphaproteobacteria</taxon>
        <taxon>Caulobacterales</taxon>
        <taxon>Caulobacteraceae</taxon>
        <taxon>Caulobacter</taxon>
    </lineage>
</organism>
<protein>
    <submittedName>
        <fullName evidence="2">Glycosyltransferase involved in cell wall biosynthesis</fullName>
    </submittedName>
</protein>
<proteinExistence type="predicted"/>
<evidence type="ECO:0000313" key="3">
    <source>
        <dbReference type="Proteomes" id="UP001262754"/>
    </source>
</evidence>
<dbReference type="EMBL" id="JAVDRL010000008">
    <property type="protein sequence ID" value="MDR6532260.1"/>
    <property type="molecule type" value="Genomic_DNA"/>
</dbReference>
<sequence length="323" mass="35151">MPAYGVAHLLGDALASLQGQHRQDWEAIVVDDGAPDDVAAAFARFADDPRFRLLRTDNRGVSTARNRAIAASTAPFVAFLDGDDLYDPTYLERMLAAIEADAGLAFVSCDAICFGAGERAPRRYSATYAMAGPVSLERVLNREMNIFVAAILRREALDAIGGFDAGLVASEDLDLWIRLLAAGWGGAVLAEPLVRYRRRRGSLSSSARRILVGSCTVYRKAYAALEGRADQAVADRMLASCEQALRWLDGETLILGGDVAAGLPLLAGAERRSRRWRIAVGVMRRAPRLAAFLLRIRPWLPDPSRSLAVAFFPRRRVAPTAEP</sequence>
<dbReference type="SUPFAM" id="SSF53448">
    <property type="entry name" value="Nucleotide-diphospho-sugar transferases"/>
    <property type="match status" value="1"/>
</dbReference>
<accession>A0ABU1N2E5</accession>
<reference evidence="2 3" key="1">
    <citation type="submission" date="2023-07" db="EMBL/GenBank/DDBJ databases">
        <title>Sorghum-associated microbial communities from plants grown in Nebraska, USA.</title>
        <authorList>
            <person name="Schachtman D."/>
        </authorList>
    </citation>
    <scope>NUCLEOTIDE SEQUENCE [LARGE SCALE GENOMIC DNA]</scope>
    <source>
        <strain evidence="2 3">DS2154</strain>
    </source>
</reference>
<evidence type="ECO:0000259" key="1">
    <source>
        <dbReference type="Pfam" id="PF00535"/>
    </source>
</evidence>
<keyword evidence="3" id="KW-1185">Reference proteome</keyword>
<evidence type="ECO:0000313" key="2">
    <source>
        <dbReference type="EMBL" id="MDR6532260.1"/>
    </source>
</evidence>
<dbReference type="Proteomes" id="UP001262754">
    <property type="component" value="Unassembled WGS sequence"/>
</dbReference>
<name>A0ABU1N2E5_9CAUL</name>
<dbReference type="InterPro" id="IPR001173">
    <property type="entry name" value="Glyco_trans_2-like"/>
</dbReference>
<dbReference type="InterPro" id="IPR050834">
    <property type="entry name" value="Glycosyltransf_2"/>
</dbReference>
<comment type="caution">
    <text evidence="2">The sequence shown here is derived from an EMBL/GenBank/DDBJ whole genome shotgun (WGS) entry which is preliminary data.</text>
</comment>
<dbReference type="Gene3D" id="3.90.550.10">
    <property type="entry name" value="Spore Coat Polysaccharide Biosynthesis Protein SpsA, Chain A"/>
    <property type="match status" value="1"/>
</dbReference>
<feature type="domain" description="Glycosyltransferase 2-like" evidence="1">
    <location>
        <begin position="1"/>
        <end position="160"/>
    </location>
</feature>
<dbReference type="PANTHER" id="PTHR43685:SF2">
    <property type="entry name" value="GLYCOSYLTRANSFERASE 2-LIKE DOMAIN-CONTAINING PROTEIN"/>
    <property type="match status" value="1"/>
</dbReference>
<dbReference type="Pfam" id="PF00535">
    <property type="entry name" value="Glycos_transf_2"/>
    <property type="match status" value="1"/>
</dbReference>